<accession>A0A3R9QI64</accession>
<keyword evidence="1" id="KW-0812">Transmembrane</keyword>
<feature type="transmembrane region" description="Helical" evidence="1">
    <location>
        <begin position="14"/>
        <end position="35"/>
    </location>
</feature>
<evidence type="ECO:0000256" key="1">
    <source>
        <dbReference type="SAM" id="Phobius"/>
    </source>
</evidence>
<dbReference type="RefSeq" id="WP_125670559.1">
    <property type="nucleotide sequence ID" value="NZ_RCOS01000040.1"/>
</dbReference>
<evidence type="ECO:0000313" key="2">
    <source>
        <dbReference type="EMBL" id="RSN77189.1"/>
    </source>
</evidence>
<keyword evidence="1" id="KW-1133">Transmembrane helix</keyword>
<name>A0A3R9QI64_9CREN</name>
<dbReference type="EMBL" id="RCOS01000040">
    <property type="protein sequence ID" value="RSN77189.1"/>
    <property type="molecule type" value="Genomic_DNA"/>
</dbReference>
<evidence type="ECO:0000313" key="3">
    <source>
        <dbReference type="Proteomes" id="UP000277582"/>
    </source>
</evidence>
<sequence>MEITIDLRKEREQVYGSCIISMILWILLSLLLGFPVCIDPLLILASIVSVVLLHELMHSIPLLIWRMKFRPVLIPPSIKIEDIGSSRYILVMVMPSFLQLIPLIKPSSFFLSVIW</sequence>
<dbReference type="Proteomes" id="UP000277582">
    <property type="component" value="Unassembled WGS sequence"/>
</dbReference>
<evidence type="ECO:0008006" key="4">
    <source>
        <dbReference type="Google" id="ProtNLM"/>
    </source>
</evidence>
<keyword evidence="3" id="KW-1185">Reference proteome</keyword>
<comment type="caution">
    <text evidence="2">The sequence shown here is derived from an EMBL/GenBank/DDBJ whole genome shotgun (WGS) entry which is preliminary data.</text>
</comment>
<feature type="transmembrane region" description="Helical" evidence="1">
    <location>
        <begin position="41"/>
        <end position="65"/>
    </location>
</feature>
<dbReference type="AlphaFoldDB" id="A0A3R9QI64"/>
<organism evidence="2 3">
    <name type="scientific">Candidatus Methanodesulfokora washburnensis</name>
    <dbReference type="NCBI Taxonomy" id="2478471"/>
    <lineage>
        <taxon>Archaea</taxon>
        <taxon>Thermoproteota</taxon>
        <taxon>Candidatus Korarchaeia</taxon>
        <taxon>Candidatus Korarchaeia incertae sedis</taxon>
        <taxon>Candidatus Methanodesulfokora</taxon>
    </lineage>
</organism>
<keyword evidence="1" id="KW-0472">Membrane</keyword>
<gene>
    <name evidence="2" type="ORF">D6D85_02915</name>
</gene>
<protein>
    <recommendedName>
        <fullName evidence="4">DUF3267 domain-containing protein</fullName>
    </recommendedName>
</protein>
<proteinExistence type="predicted"/>
<reference evidence="2 3" key="1">
    <citation type="submission" date="2018-10" db="EMBL/GenBank/DDBJ databases">
        <title>Co-occurring genomic capacity for anaerobic methane metabolism and dissimilatory sulfite reduction discovered in the Korarchaeota.</title>
        <authorList>
            <person name="Mckay L.J."/>
            <person name="Dlakic M."/>
            <person name="Fields M.W."/>
            <person name="Delmont T.O."/>
            <person name="Eren A.M."/>
            <person name="Jay Z.J."/>
            <person name="Klingelsmith K.B."/>
            <person name="Rusch D.B."/>
            <person name="Inskeep W.P."/>
        </authorList>
    </citation>
    <scope>NUCLEOTIDE SEQUENCE [LARGE SCALE GENOMIC DNA]</scope>
    <source>
        <strain evidence="2 3">MDKW</strain>
    </source>
</reference>